<proteinExistence type="predicted"/>
<gene>
    <name evidence="1" type="ORF">GCM10023198_12120</name>
</gene>
<sequence length="250" mass="27257">MRLFENLTATQEPAWPELQRLAREASATVEVLAPDETTCRRTLEQLQVTTRSYLGAVVVHSGGLLIDNGWLRVYGSPSLGEPRRMPSLAAVNGFPPTPRDTWFPAHGLVVAHDVLGGTYVLNGHDPEAVARPGRPGEMIYLAPDTLQWERLEGGHAAWLGWVLDGGLTDFTDGLRWEGWGAETRSLNGDRGLNFFPPLWTKEAHEDLGATSRAVVPMAELVGLARSTAAQIDGTDLGPLGTFDDRLPDSR</sequence>
<dbReference type="Pfam" id="PF10946">
    <property type="entry name" value="DUF2625"/>
    <property type="match status" value="1"/>
</dbReference>
<comment type="caution">
    <text evidence="1">The sequence shown here is derived from an EMBL/GenBank/DDBJ whole genome shotgun (WGS) entry which is preliminary data.</text>
</comment>
<evidence type="ECO:0000313" key="2">
    <source>
        <dbReference type="Proteomes" id="UP001500843"/>
    </source>
</evidence>
<accession>A0ABP8WU05</accession>
<dbReference type="EMBL" id="BAABHM010000006">
    <property type="protein sequence ID" value="GAA4694070.1"/>
    <property type="molecule type" value="Genomic_DNA"/>
</dbReference>
<dbReference type="NCBIfam" id="NF008496">
    <property type="entry name" value="PRK11408.1-3"/>
    <property type="match status" value="1"/>
</dbReference>
<reference evidence="2" key="1">
    <citation type="journal article" date="2019" name="Int. J. Syst. Evol. Microbiol.">
        <title>The Global Catalogue of Microorganisms (GCM) 10K type strain sequencing project: providing services to taxonomists for standard genome sequencing and annotation.</title>
        <authorList>
            <consortium name="The Broad Institute Genomics Platform"/>
            <consortium name="The Broad Institute Genome Sequencing Center for Infectious Disease"/>
            <person name="Wu L."/>
            <person name="Ma J."/>
        </authorList>
    </citation>
    <scope>NUCLEOTIDE SEQUENCE [LARGE SCALE GENOMIC DNA]</scope>
    <source>
        <strain evidence="2">JCM 17975</strain>
    </source>
</reference>
<organism evidence="1 2">
    <name type="scientific">Promicromonospora umidemergens</name>
    <dbReference type="NCBI Taxonomy" id="629679"/>
    <lineage>
        <taxon>Bacteria</taxon>
        <taxon>Bacillati</taxon>
        <taxon>Actinomycetota</taxon>
        <taxon>Actinomycetes</taxon>
        <taxon>Micrococcales</taxon>
        <taxon>Promicromonosporaceae</taxon>
        <taxon>Promicromonospora</taxon>
    </lineage>
</organism>
<dbReference type="RefSeq" id="WP_253870454.1">
    <property type="nucleotide sequence ID" value="NZ_BAABHM010000006.1"/>
</dbReference>
<evidence type="ECO:0000313" key="1">
    <source>
        <dbReference type="EMBL" id="GAA4694070.1"/>
    </source>
</evidence>
<keyword evidence="2" id="KW-1185">Reference proteome</keyword>
<protein>
    <submittedName>
        <fullName evidence="1">DUF2625 domain-containing protein</fullName>
    </submittedName>
</protein>
<dbReference type="InterPro" id="IPR021239">
    <property type="entry name" value="DUF2625"/>
</dbReference>
<name>A0ABP8WU05_9MICO</name>
<dbReference type="Proteomes" id="UP001500843">
    <property type="component" value="Unassembled WGS sequence"/>
</dbReference>